<gene>
    <name evidence="1" type="ORF">ElyMa_003956000</name>
</gene>
<proteinExistence type="predicted"/>
<dbReference type="AlphaFoldDB" id="A0AAV4FTY3"/>
<sequence length="104" mass="11397">MGLTPSHLTDEAWDSLHLSELPGRSGTVTQFEMYQASNAARFSSEQTDLCCVAKQSNSGSKGAQNCSPYRKQESANWANQEKPLLPLSVDYLPRLPILLLLSGL</sequence>
<accession>A0AAV4FTY3</accession>
<evidence type="ECO:0000313" key="2">
    <source>
        <dbReference type="Proteomes" id="UP000762676"/>
    </source>
</evidence>
<comment type="caution">
    <text evidence="1">The sequence shown here is derived from an EMBL/GenBank/DDBJ whole genome shotgun (WGS) entry which is preliminary data.</text>
</comment>
<protein>
    <submittedName>
        <fullName evidence="1">Uncharacterized protein</fullName>
    </submittedName>
</protein>
<evidence type="ECO:0000313" key="1">
    <source>
        <dbReference type="EMBL" id="GFR76943.1"/>
    </source>
</evidence>
<dbReference type="EMBL" id="BMAT01008049">
    <property type="protein sequence ID" value="GFR76943.1"/>
    <property type="molecule type" value="Genomic_DNA"/>
</dbReference>
<keyword evidence="2" id="KW-1185">Reference proteome</keyword>
<name>A0AAV4FTY3_9GAST</name>
<organism evidence="1 2">
    <name type="scientific">Elysia marginata</name>
    <dbReference type="NCBI Taxonomy" id="1093978"/>
    <lineage>
        <taxon>Eukaryota</taxon>
        <taxon>Metazoa</taxon>
        <taxon>Spiralia</taxon>
        <taxon>Lophotrochozoa</taxon>
        <taxon>Mollusca</taxon>
        <taxon>Gastropoda</taxon>
        <taxon>Heterobranchia</taxon>
        <taxon>Euthyneura</taxon>
        <taxon>Panpulmonata</taxon>
        <taxon>Sacoglossa</taxon>
        <taxon>Placobranchoidea</taxon>
        <taxon>Plakobranchidae</taxon>
        <taxon>Elysia</taxon>
    </lineage>
</organism>
<dbReference type="Proteomes" id="UP000762676">
    <property type="component" value="Unassembled WGS sequence"/>
</dbReference>
<reference evidence="1 2" key="1">
    <citation type="journal article" date="2021" name="Elife">
        <title>Chloroplast acquisition without the gene transfer in kleptoplastic sea slugs, Plakobranchus ocellatus.</title>
        <authorList>
            <person name="Maeda T."/>
            <person name="Takahashi S."/>
            <person name="Yoshida T."/>
            <person name="Shimamura S."/>
            <person name="Takaki Y."/>
            <person name="Nagai Y."/>
            <person name="Toyoda A."/>
            <person name="Suzuki Y."/>
            <person name="Arimoto A."/>
            <person name="Ishii H."/>
            <person name="Satoh N."/>
            <person name="Nishiyama T."/>
            <person name="Hasebe M."/>
            <person name="Maruyama T."/>
            <person name="Minagawa J."/>
            <person name="Obokata J."/>
            <person name="Shigenobu S."/>
        </authorList>
    </citation>
    <scope>NUCLEOTIDE SEQUENCE [LARGE SCALE GENOMIC DNA]</scope>
</reference>